<evidence type="ECO:0000313" key="12">
    <source>
        <dbReference type="EMBL" id="KAJ5369115.1"/>
    </source>
</evidence>
<evidence type="ECO:0000256" key="7">
    <source>
        <dbReference type="ARBA" id="ARBA00023157"/>
    </source>
</evidence>
<dbReference type="PROSITE" id="PS52012">
    <property type="entry name" value="CFEM"/>
    <property type="match status" value="1"/>
</dbReference>
<evidence type="ECO:0000256" key="2">
    <source>
        <dbReference type="ARBA" id="ARBA00004613"/>
    </source>
</evidence>
<evidence type="ECO:0000256" key="4">
    <source>
        <dbReference type="ARBA" id="ARBA00022525"/>
    </source>
</evidence>
<keyword evidence="13" id="KW-1185">Reference proteome</keyword>
<gene>
    <name evidence="12" type="ORF">N7496_008875</name>
</gene>
<dbReference type="Proteomes" id="UP001147782">
    <property type="component" value="Unassembled WGS sequence"/>
</dbReference>
<evidence type="ECO:0000256" key="10">
    <source>
        <dbReference type="SAM" id="SignalP"/>
    </source>
</evidence>
<protein>
    <recommendedName>
        <fullName evidence="11">CFEM domain-containing protein</fullName>
    </recommendedName>
</protein>
<evidence type="ECO:0000256" key="5">
    <source>
        <dbReference type="ARBA" id="ARBA00022622"/>
    </source>
</evidence>
<feature type="signal peptide" evidence="10">
    <location>
        <begin position="1"/>
        <end position="18"/>
    </location>
</feature>
<reference evidence="12" key="2">
    <citation type="journal article" date="2023" name="IMA Fungus">
        <title>Comparative genomic study of the Penicillium genus elucidates a diverse pangenome and 15 lateral gene transfer events.</title>
        <authorList>
            <person name="Petersen C."/>
            <person name="Sorensen T."/>
            <person name="Nielsen M.R."/>
            <person name="Sondergaard T.E."/>
            <person name="Sorensen J.L."/>
            <person name="Fitzpatrick D.A."/>
            <person name="Frisvad J.C."/>
            <person name="Nielsen K.L."/>
        </authorList>
    </citation>
    <scope>NUCLEOTIDE SEQUENCE</scope>
    <source>
        <strain evidence="12">IBT 29864</strain>
    </source>
</reference>
<keyword evidence="5" id="KW-0325">Glycoprotein</keyword>
<keyword evidence="9" id="KW-0479">Metal-binding</keyword>
<keyword evidence="5" id="KW-0472">Membrane</keyword>
<comment type="subcellular location">
    <subcellularLocation>
        <location evidence="1">Membrane</location>
        <topology evidence="1">Lipid-anchor</topology>
        <topology evidence="1">GPI-anchor</topology>
    </subcellularLocation>
    <subcellularLocation>
        <location evidence="2">Secreted</location>
    </subcellularLocation>
</comment>
<feature type="domain" description="CFEM" evidence="11">
    <location>
        <begin position="1"/>
        <end position="92"/>
    </location>
</feature>
<keyword evidence="9" id="KW-0349">Heme</keyword>
<dbReference type="GO" id="GO:0098552">
    <property type="term" value="C:side of membrane"/>
    <property type="evidence" value="ECO:0007669"/>
    <property type="project" value="UniProtKB-KW"/>
</dbReference>
<keyword evidence="4" id="KW-0964">Secreted</keyword>
<comment type="similarity">
    <text evidence="3">Belongs to the RBT5 family.</text>
</comment>
<evidence type="ECO:0000256" key="9">
    <source>
        <dbReference type="PROSITE-ProRule" id="PRU01356"/>
    </source>
</evidence>
<feature type="chain" id="PRO_5040759155" description="CFEM domain-containing protein" evidence="10">
    <location>
        <begin position="19"/>
        <end position="92"/>
    </location>
</feature>
<comment type="caution">
    <text evidence="9">Lacks conserved residue(s) required for the propagation of feature annotation.</text>
</comment>
<dbReference type="GO" id="GO:0005576">
    <property type="term" value="C:extracellular region"/>
    <property type="evidence" value="ECO:0007669"/>
    <property type="project" value="UniProtKB-SubCell"/>
</dbReference>
<evidence type="ECO:0000256" key="1">
    <source>
        <dbReference type="ARBA" id="ARBA00004589"/>
    </source>
</evidence>
<proteinExistence type="inferred from homology"/>
<dbReference type="SMART" id="SM00747">
    <property type="entry name" value="CFEM"/>
    <property type="match status" value="1"/>
</dbReference>
<keyword evidence="8" id="KW-0449">Lipoprotein</keyword>
<dbReference type="RefSeq" id="XP_056553857.1">
    <property type="nucleotide sequence ID" value="XM_056701794.1"/>
</dbReference>
<keyword evidence="6 10" id="KW-0732">Signal</keyword>
<dbReference type="Pfam" id="PF05730">
    <property type="entry name" value="CFEM"/>
    <property type="match status" value="1"/>
</dbReference>
<dbReference type="OrthoDB" id="4505683at2759"/>
<dbReference type="AlphaFoldDB" id="A0A9W9V7C1"/>
<reference evidence="12" key="1">
    <citation type="submission" date="2022-11" db="EMBL/GenBank/DDBJ databases">
        <authorList>
            <person name="Petersen C."/>
        </authorList>
    </citation>
    <scope>NUCLEOTIDE SEQUENCE</scope>
    <source>
        <strain evidence="12">IBT 29864</strain>
    </source>
</reference>
<feature type="disulfide bond" evidence="9">
    <location>
        <begin position="54"/>
        <end position="87"/>
    </location>
</feature>
<dbReference type="GeneID" id="81440973"/>
<dbReference type="GO" id="GO:0046872">
    <property type="term" value="F:metal ion binding"/>
    <property type="evidence" value="ECO:0007669"/>
    <property type="project" value="UniProtKB-UniRule"/>
</dbReference>
<evidence type="ECO:0000313" key="13">
    <source>
        <dbReference type="Proteomes" id="UP001147782"/>
    </source>
</evidence>
<evidence type="ECO:0000259" key="11">
    <source>
        <dbReference type="PROSITE" id="PS52012"/>
    </source>
</evidence>
<name>A0A9W9V7C1_9EURO</name>
<dbReference type="InterPro" id="IPR008427">
    <property type="entry name" value="Extracellular_membr_CFEM_dom"/>
</dbReference>
<feature type="binding site" description="axial binding residue" evidence="9">
    <location>
        <position position="49"/>
    </location>
    <ligand>
        <name>heme</name>
        <dbReference type="ChEBI" id="CHEBI:30413"/>
    </ligand>
    <ligandPart>
        <name>Fe</name>
        <dbReference type="ChEBI" id="CHEBI:18248"/>
    </ligandPart>
</feature>
<comment type="caution">
    <text evidence="12">The sequence shown here is derived from an EMBL/GenBank/DDBJ whole genome shotgun (WGS) entry which is preliminary data.</text>
</comment>
<keyword evidence="7 9" id="KW-1015">Disulfide bond</keyword>
<dbReference type="EMBL" id="JAPZBS010000007">
    <property type="protein sequence ID" value="KAJ5369115.1"/>
    <property type="molecule type" value="Genomic_DNA"/>
</dbReference>
<sequence>MKLSIFLPLAAFLTMTAAEVAHINDDWSPCLNRCLSEGSAVAGCISQYDTACTCTSPAFRDAVQMCLELACTADDAAMALELHEERCGTPPS</sequence>
<evidence type="ECO:0000256" key="6">
    <source>
        <dbReference type="ARBA" id="ARBA00022729"/>
    </source>
</evidence>
<evidence type="ECO:0000256" key="8">
    <source>
        <dbReference type="ARBA" id="ARBA00023288"/>
    </source>
</evidence>
<keyword evidence="9" id="KW-0408">Iron</keyword>
<accession>A0A9W9V7C1</accession>
<organism evidence="12 13">
    <name type="scientific">Penicillium cataractarum</name>
    <dbReference type="NCBI Taxonomy" id="2100454"/>
    <lineage>
        <taxon>Eukaryota</taxon>
        <taxon>Fungi</taxon>
        <taxon>Dikarya</taxon>
        <taxon>Ascomycota</taxon>
        <taxon>Pezizomycotina</taxon>
        <taxon>Eurotiomycetes</taxon>
        <taxon>Eurotiomycetidae</taxon>
        <taxon>Eurotiales</taxon>
        <taxon>Aspergillaceae</taxon>
        <taxon>Penicillium</taxon>
    </lineage>
</organism>
<keyword evidence="5" id="KW-0336">GPI-anchor</keyword>
<evidence type="ECO:0000256" key="3">
    <source>
        <dbReference type="ARBA" id="ARBA00010031"/>
    </source>
</evidence>